<reference evidence="1" key="1">
    <citation type="submission" date="2022-02" db="EMBL/GenBank/DDBJ databases">
        <title>Plant Genome Project.</title>
        <authorList>
            <person name="Zhang R.-G."/>
        </authorList>
    </citation>
    <scope>NUCLEOTIDE SEQUENCE</scope>
    <source>
        <strain evidence="1">AT1</strain>
    </source>
</reference>
<dbReference type="Proteomes" id="UP001062846">
    <property type="component" value="Chromosome 5"/>
</dbReference>
<name>A0ACC0NK07_RHOML</name>
<dbReference type="EMBL" id="CM046392">
    <property type="protein sequence ID" value="KAI8553321.1"/>
    <property type="molecule type" value="Genomic_DNA"/>
</dbReference>
<accession>A0ACC0NK07</accession>
<keyword evidence="2" id="KW-1185">Reference proteome</keyword>
<evidence type="ECO:0000313" key="2">
    <source>
        <dbReference type="Proteomes" id="UP001062846"/>
    </source>
</evidence>
<gene>
    <name evidence="1" type="ORF">RHMOL_Rhmol05G0006100</name>
</gene>
<protein>
    <submittedName>
        <fullName evidence="1">Uncharacterized protein</fullName>
    </submittedName>
</protein>
<proteinExistence type="predicted"/>
<comment type="caution">
    <text evidence="1">The sequence shown here is derived from an EMBL/GenBank/DDBJ whole genome shotgun (WGS) entry which is preliminary data.</text>
</comment>
<evidence type="ECO:0000313" key="1">
    <source>
        <dbReference type="EMBL" id="KAI8553321.1"/>
    </source>
</evidence>
<organism evidence="1 2">
    <name type="scientific">Rhododendron molle</name>
    <name type="common">Chinese azalea</name>
    <name type="synonym">Azalea mollis</name>
    <dbReference type="NCBI Taxonomy" id="49168"/>
    <lineage>
        <taxon>Eukaryota</taxon>
        <taxon>Viridiplantae</taxon>
        <taxon>Streptophyta</taxon>
        <taxon>Embryophyta</taxon>
        <taxon>Tracheophyta</taxon>
        <taxon>Spermatophyta</taxon>
        <taxon>Magnoliopsida</taxon>
        <taxon>eudicotyledons</taxon>
        <taxon>Gunneridae</taxon>
        <taxon>Pentapetalae</taxon>
        <taxon>asterids</taxon>
        <taxon>Ericales</taxon>
        <taxon>Ericaceae</taxon>
        <taxon>Ericoideae</taxon>
        <taxon>Rhodoreae</taxon>
        <taxon>Rhododendron</taxon>
    </lineage>
</organism>
<sequence length="84" mass="8960">MGKVAVVYGCHKCLMDALDIDACSVQVSWLSRNGIMDDALMVDAAVQKKAVAVGIGSSGEPETELECCDSSSKRPRYSHIELGI</sequence>